<dbReference type="PANTHER" id="PTHR30373:SF8">
    <property type="entry name" value="BLL7265 PROTEIN"/>
    <property type="match status" value="1"/>
</dbReference>
<reference evidence="3 4" key="1">
    <citation type="submission" date="2017-03" db="EMBL/GenBank/DDBJ databases">
        <title>Genome sequence of Geothermobacter sp. EPR-M, Deep-Sea Iron Reducer.</title>
        <authorList>
            <person name="Tully B."/>
            <person name="Savalia P."/>
            <person name="Abuyen K."/>
            <person name="Baughan C."/>
            <person name="Romero E."/>
            <person name="Ronkowski C."/>
            <person name="Torres B."/>
            <person name="Tremblay J."/>
            <person name="Trujillo A."/>
            <person name="Tyler M."/>
            <person name="Perez-Rodriguez I."/>
            <person name="Amend J."/>
        </authorList>
    </citation>
    <scope>NUCLEOTIDE SEQUENCE [LARGE SCALE GENOMIC DNA]</scope>
    <source>
        <strain evidence="3 4">EPR-M</strain>
    </source>
</reference>
<feature type="transmembrane region" description="Helical" evidence="1">
    <location>
        <begin position="72"/>
        <end position="90"/>
    </location>
</feature>
<gene>
    <name evidence="3" type="ORF">B5V00_03730</name>
</gene>
<keyword evidence="1" id="KW-0812">Transmembrane</keyword>
<dbReference type="InterPro" id="IPR007621">
    <property type="entry name" value="TPM_dom"/>
</dbReference>
<dbReference type="Gene3D" id="3.10.310.50">
    <property type="match status" value="1"/>
</dbReference>
<protein>
    <recommendedName>
        <fullName evidence="2">TPM domain-containing protein</fullName>
    </recommendedName>
</protein>
<dbReference type="PANTHER" id="PTHR30373">
    <property type="entry name" value="UPF0603 PROTEIN YGCG"/>
    <property type="match status" value="1"/>
</dbReference>
<keyword evidence="4" id="KW-1185">Reference proteome</keyword>
<comment type="caution">
    <text evidence="3">The sequence shown here is derived from an EMBL/GenBank/DDBJ whole genome shotgun (WGS) entry which is preliminary data.</text>
</comment>
<feature type="domain" description="TPM" evidence="2">
    <location>
        <begin position="111"/>
        <end position="188"/>
    </location>
</feature>
<dbReference type="Proteomes" id="UP000193136">
    <property type="component" value="Unassembled WGS sequence"/>
</dbReference>
<evidence type="ECO:0000313" key="3">
    <source>
        <dbReference type="EMBL" id="ORJ62404.1"/>
    </source>
</evidence>
<feature type="transmembrane region" description="Helical" evidence="1">
    <location>
        <begin position="49"/>
        <end position="66"/>
    </location>
</feature>
<sequence length="211" mass="23590">MPEPTTKTILTAEEKQRIEQAVAEAELRTSGELVPLIVDHSYDYPRAELVGAGCAALAGGLTLSWAFGDESIWFFLPIYAVLFALFFFLIRFTPGLKRRLIHPAEIEAEVEEKALVSFLEHGLHETRDRTGILILISLFERRVRILADRGISEKVPQQKWDTIVADIVQGIKQQRLCDALCAAISECGELLAESFPPRADDTDELPNLITD</sequence>
<evidence type="ECO:0000256" key="1">
    <source>
        <dbReference type="SAM" id="Phobius"/>
    </source>
</evidence>
<organism evidence="3 4">
    <name type="scientific">Geothermobacter hydrogeniphilus</name>
    <dbReference type="NCBI Taxonomy" id="1969733"/>
    <lineage>
        <taxon>Bacteria</taxon>
        <taxon>Pseudomonadati</taxon>
        <taxon>Thermodesulfobacteriota</taxon>
        <taxon>Desulfuromonadia</taxon>
        <taxon>Desulfuromonadales</taxon>
        <taxon>Geothermobacteraceae</taxon>
        <taxon>Geothermobacter</taxon>
    </lineage>
</organism>
<dbReference type="OrthoDB" id="5825388at2"/>
<dbReference type="Pfam" id="PF04536">
    <property type="entry name" value="TPM_phosphatase"/>
    <property type="match status" value="1"/>
</dbReference>
<evidence type="ECO:0000259" key="2">
    <source>
        <dbReference type="Pfam" id="PF04536"/>
    </source>
</evidence>
<accession>A0A1X0YBN8</accession>
<keyword evidence="1" id="KW-1133">Transmembrane helix</keyword>
<evidence type="ECO:0000313" key="4">
    <source>
        <dbReference type="Proteomes" id="UP000193136"/>
    </source>
</evidence>
<dbReference type="EMBL" id="NAAD01000003">
    <property type="protein sequence ID" value="ORJ62404.1"/>
    <property type="molecule type" value="Genomic_DNA"/>
</dbReference>
<name>A0A1X0YBN8_9BACT</name>
<keyword evidence="1" id="KW-0472">Membrane</keyword>
<dbReference type="AlphaFoldDB" id="A0A1X0YBN8"/>
<dbReference type="RefSeq" id="WP_085009417.1">
    <property type="nucleotide sequence ID" value="NZ_NAAD01000003.1"/>
</dbReference>
<proteinExistence type="predicted"/>
<dbReference type="STRING" id="1969733.B5V00_03730"/>